<proteinExistence type="predicted"/>
<accession>A0ABD0QIJ6</accession>
<dbReference type="EMBL" id="JAMKFB020000008">
    <property type="protein sequence ID" value="KAL0185712.1"/>
    <property type="molecule type" value="Genomic_DNA"/>
</dbReference>
<feature type="non-terminal residue" evidence="1">
    <location>
        <position position="56"/>
    </location>
</feature>
<dbReference type="AlphaFoldDB" id="A0ABD0QIJ6"/>
<name>A0ABD0QIJ6_CIRMR</name>
<feature type="non-terminal residue" evidence="1">
    <location>
        <position position="1"/>
    </location>
</feature>
<protein>
    <submittedName>
        <fullName evidence="1">Uncharacterized protein</fullName>
    </submittedName>
</protein>
<dbReference type="Proteomes" id="UP001529510">
    <property type="component" value="Unassembled WGS sequence"/>
</dbReference>
<sequence length="56" mass="6557">QTCSWPLLWQTVMERVTALIGSQYPVSKTPSVRPLNRLCQSWTMEIKPQHRLYPSL</sequence>
<evidence type="ECO:0000313" key="1">
    <source>
        <dbReference type="EMBL" id="KAL0185712.1"/>
    </source>
</evidence>
<organism evidence="1 2">
    <name type="scientific">Cirrhinus mrigala</name>
    <name type="common">Mrigala</name>
    <dbReference type="NCBI Taxonomy" id="683832"/>
    <lineage>
        <taxon>Eukaryota</taxon>
        <taxon>Metazoa</taxon>
        <taxon>Chordata</taxon>
        <taxon>Craniata</taxon>
        <taxon>Vertebrata</taxon>
        <taxon>Euteleostomi</taxon>
        <taxon>Actinopterygii</taxon>
        <taxon>Neopterygii</taxon>
        <taxon>Teleostei</taxon>
        <taxon>Ostariophysi</taxon>
        <taxon>Cypriniformes</taxon>
        <taxon>Cyprinidae</taxon>
        <taxon>Labeoninae</taxon>
        <taxon>Labeonini</taxon>
        <taxon>Cirrhinus</taxon>
    </lineage>
</organism>
<keyword evidence="2" id="KW-1185">Reference proteome</keyword>
<evidence type="ECO:0000313" key="2">
    <source>
        <dbReference type="Proteomes" id="UP001529510"/>
    </source>
</evidence>
<gene>
    <name evidence="1" type="ORF">M9458_017382</name>
</gene>
<reference evidence="1 2" key="1">
    <citation type="submission" date="2024-05" db="EMBL/GenBank/DDBJ databases">
        <title>Genome sequencing and assembly of Indian major carp, Cirrhinus mrigala (Hamilton, 1822).</title>
        <authorList>
            <person name="Mohindra V."/>
            <person name="Chowdhury L.M."/>
            <person name="Lal K."/>
            <person name="Jena J.K."/>
        </authorList>
    </citation>
    <scope>NUCLEOTIDE SEQUENCE [LARGE SCALE GENOMIC DNA]</scope>
    <source>
        <strain evidence="1">CM1030</strain>
        <tissue evidence="1">Blood</tissue>
    </source>
</reference>
<comment type="caution">
    <text evidence="1">The sequence shown here is derived from an EMBL/GenBank/DDBJ whole genome shotgun (WGS) entry which is preliminary data.</text>
</comment>